<sequence>MQLNAVLLAALLATTAQAHPLKKCKATTTIVVPIETILPIATPSSAPDAYPFPTVTGAEPTSLPTAVESPDSTTAVEIPQTTAAPTAVPAPSVTATALPVYPVQATKDDTKANDDAAATAAEAKKAADAAATAAQGTEAPAGAAGKKPIVASFLRSEEFKVADAASQVKNFADNAAAKVKGGSNAKAKAAAAAAAAKAKAAAAAKAKAAAAKAKAAAQAAAEKTVHSIGAFFGTQSGIGSWFRADNGQDDTSGRSWCGYSYKDYTNGFAPDISQMTGGTNAVYGNPMWAASAKKFCGLEAEVTNPHTGVKMNMYIVDAFDHSWVRSPGSIDVMVQSWEKLTGRRADSKETVIQGLQWKLTGRRMPKYSFGGSGDQ</sequence>
<dbReference type="Proteomes" id="UP001212152">
    <property type="component" value="Unassembled WGS sequence"/>
</dbReference>
<evidence type="ECO:0000256" key="1">
    <source>
        <dbReference type="SAM" id="SignalP"/>
    </source>
</evidence>
<proteinExistence type="predicted"/>
<protein>
    <submittedName>
        <fullName evidence="2">Uncharacterized protein</fullName>
    </submittedName>
</protein>
<organism evidence="2 3">
    <name type="scientific">Geranomyces variabilis</name>
    <dbReference type="NCBI Taxonomy" id="109894"/>
    <lineage>
        <taxon>Eukaryota</taxon>
        <taxon>Fungi</taxon>
        <taxon>Fungi incertae sedis</taxon>
        <taxon>Chytridiomycota</taxon>
        <taxon>Chytridiomycota incertae sedis</taxon>
        <taxon>Chytridiomycetes</taxon>
        <taxon>Spizellomycetales</taxon>
        <taxon>Powellomycetaceae</taxon>
        <taxon>Geranomyces</taxon>
    </lineage>
</organism>
<evidence type="ECO:0000313" key="3">
    <source>
        <dbReference type="Proteomes" id="UP001212152"/>
    </source>
</evidence>
<evidence type="ECO:0000313" key="2">
    <source>
        <dbReference type="EMBL" id="KAJ3171794.1"/>
    </source>
</evidence>
<dbReference type="EMBL" id="JADGJQ010000084">
    <property type="protein sequence ID" value="KAJ3171794.1"/>
    <property type="molecule type" value="Genomic_DNA"/>
</dbReference>
<reference evidence="2" key="1">
    <citation type="submission" date="2020-05" db="EMBL/GenBank/DDBJ databases">
        <title>Phylogenomic resolution of chytrid fungi.</title>
        <authorList>
            <person name="Stajich J.E."/>
            <person name="Amses K."/>
            <person name="Simmons R."/>
            <person name="Seto K."/>
            <person name="Myers J."/>
            <person name="Bonds A."/>
            <person name="Quandt C.A."/>
            <person name="Barry K."/>
            <person name="Liu P."/>
            <person name="Grigoriev I."/>
            <person name="Longcore J.E."/>
            <person name="James T.Y."/>
        </authorList>
    </citation>
    <scope>NUCLEOTIDE SEQUENCE</scope>
    <source>
        <strain evidence="2">JEL0379</strain>
    </source>
</reference>
<feature type="signal peptide" evidence="1">
    <location>
        <begin position="1"/>
        <end position="18"/>
    </location>
</feature>
<keyword evidence="3" id="KW-1185">Reference proteome</keyword>
<dbReference type="AlphaFoldDB" id="A0AAD5XMS7"/>
<name>A0AAD5XMS7_9FUNG</name>
<comment type="caution">
    <text evidence="2">The sequence shown here is derived from an EMBL/GenBank/DDBJ whole genome shotgun (WGS) entry which is preliminary data.</text>
</comment>
<feature type="chain" id="PRO_5041912355" evidence="1">
    <location>
        <begin position="19"/>
        <end position="375"/>
    </location>
</feature>
<keyword evidence="1" id="KW-0732">Signal</keyword>
<gene>
    <name evidence="2" type="ORF">HDU87_008262</name>
</gene>
<accession>A0AAD5XMS7</accession>